<name>A0AAD7I235_9AGAR</name>
<dbReference type="AlphaFoldDB" id="A0AAD7I235"/>
<evidence type="ECO:0000313" key="2">
    <source>
        <dbReference type="Proteomes" id="UP001215280"/>
    </source>
</evidence>
<accession>A0AAD7I235</accession>
<proteinExistence type="predicted"/>
<gene>
    <name evidence="1" type="ORF">DFH07DRAFT_780608</name>
</gene>
<protein>
    <submittedName>
        <fullName evidence="1">Uncharacterized protein</fullName>
    </submittedName>
</protein>
<comment type="caution">
    <text evidence="1">The sequence shown here is derived from an EMBL/GenBank/DDBJ whole genome shotgun (WGS) entry which is preliminary data.</text>
</comment>
<evidence type="ECO:0000313" key="1">
    <source>
        <dbReference type="EMBL" id="KAJ7733387.1"/>
    </source>
</evidence>
<reference evidence="1" key="1">
    <citation type="submission" date="2023-03" db="EMBL/GenBank/DDBJ databases">
        <title>Massive genome expansion in bonnet fungi (Mycena s.s.) driven by repeated elements and novel gene families across ecological guilds.</title>
        <authorList>
            <consortium name="Lawrence Berkeley National Laboratory"/>
            <person name="Harder C.B."/>
            <person name="Miyauchi S."/>
            <person name="Viragh M."/>
            <person name="Kuo A."/>
            <person name="Thoen E."/>
            <person name="Andreopoulos B."/>
            <person name="Lu D."/>
            <person name="Skrede I."/>
            <person name="Drula E."/>
            <person name="Henrissat B."/>
            <person name="Morin E."/>
            <person name="Kohler A."/>
            <person name="Barry K."/>
            <person name="LaButti K."/>
            <person name="Morin E."/>
            <person name="Salamov A."/>
            <person name="Lipzen A."/>
            <person name="Mereny Z."/>
            <person name="Hegedus B."/>
            <person name="Baldrian P."/>
            <person name="Stursova M."/>
            <person name="Weitz H."/>
            <person name="Taylor A."/>
            <person name="Grigoriev I.V."/>
            <person name="Nagy L.G."/>
            <person name="Martin F."/>
            <person name="Kauserud H."/>
        </authorList>
    </citation>
    <scope>NUCLEOTIDE SEQUENCE</scope>
    <source>
        <strain evidence="1">CBHHK188m</strain>
    </source>
</reference>
<organism evidence="1 2">
    <name type="scientific">Mycena maculata</name>
    <dbReference type="NCBI Taxonomy" id="230809"/>
    <lineage>
        <taxon>Eukaryota</taxon>
        <taxon>Fungi</taxon>
        <taxon>Dikarya</taxon>
        <taxon>Basidiomycota</taxon>
        <taxon>Agaricomycotina</taxon>
        <taxon>Agaricomycetes</taxon>
        <taxon>Agaricomycetidae</taxon>
        <taxon>Agaricales</taxon>
        <taxon>Marasmiineae</taxon>
        <taxon>Mycenaceae</taxon>
        <taxon>Mycena</taxon>
    </lineage>
</organism>
<dbReference type="EMBL" id="JARJLG010000168">
    <property type="protein sequence ID" value="KAJ7733387.1"/>
    <property type="molecule type" value="Genomic_DNA"/>
</dbReference>
<keyword evidence="2" id="KW-1185">Reference proteome</keyword>
<sequence>MNKKLPGWENEGWLRNLKSGTARTIFKVAAPGSPERAQCRKASTLAKGSARTSTEEQWDLTLPPDTALPGLPLQGNHQCAFYDSIREIKSQALSAKPSTLKMLETVRKDMETVFGRYITEAGIWWAVVTKDLLLKTAQFLWKELHNAHRIGMYWTHIPECEDRTTCQECGILEDLNYILLGFTSPGQEIIWCTAESLWREKEDKWPAVLLGTISGCGLVEFRDENGKVKRGTQRLYQILISKSTYLIWRLRNERVISGGRTPATEEEIKNRWKYQVN</sequence>
<dbReference type="Proteomes" id="UP001215280">
    <property type="component" value="Unassembled WGS sequence"/>
</dbReference>